<sequence length="363" mass="43934">MNIDQYIEKMKTINDHLQNFFESNDKDVENFQILNDLLKDQKILENRHEFKAVLYMIAKISNNFSRNSYFINKIEKIIDNYKDQIKNNFTNSEIFDIFYKNKRILLFLIENKVVNVDKTIYNKMRNYNYLYYFYPEIKNYTYQEFNEDFEERMPENYEEKRHKGENDLHICSLIRSDSVSEFVTYVNQTNFPLSDSLESSFFETNWFLVKQREVSLIEYAAFYGSIQIFNYLRLNKCDLTSSLWLYSIHGRNAEIIHLLQENKIEPPNKNYMKCLKEAIKCHHNEIAIYILNYLLQDKEGEKISSDFFPFILSSYNFSFVQDSKINYQDFFYFLCKYDHFIPVETLLNNTAIDVNAHYDYKDI</sequence>
<dbReference type="Proteomes" id="UP001470230">
    <property type="component" value="Unassembled WGS sequence"/>
</dbReference>
<name>A0ABR2JPK8_9EUKA</name>
<reference evidence="1 2" key="1">
    <citation type="submission" date="2024-04" db="EMBL/GenBank/DDBJ databases">
        <title>Tritrichomonas musculus Genome.</title>
        <authorList>
            <person name="Alves-Ferreira E."/>
            <person name="Grigg M."/>
            <person name="Lorenzi H."/>
            <person name="Galac M."/>
        </authorList>
    </citation>
    <scope>NUCLEOTIDE SEQUENCE [LARGE SCALE GENOMIC DNA]</scope>
    <source>
        <strain evidence="1 2">EAF2021</strain>
    </source>
</reference>
<dbReference type="EMBL" id="JAPFFF010000010">
    <property type="protein sequence ID" value="KAK8880353.1"/>
    <property type="molecule type" value="Genomic_DNA"/>
</dbReference>
<keyword evidence="2" id="KW-1185">Reference proteome</keyword>
<dbReference type="PANTHER" id="PTHR24159">
    <property type="match status" value="1"/>
</dbReference>
<protein>
    <recommendedName>
        <fullName evidence="3">DUF3447 domain-containing protein</fullName>
    </recommendedName>
</protein>
<comment type="caution">
    <text evidence="1">The sequence shown here is derived from an EMBL/GenBank/DDBJ whole genome shotgun (WGS) entry which is preliminary data.</text>
</comment>
<proteinExistence type="predicted"/>
<accession>A0ABR2JPK8</accession>
<evidence type="ECO:0000313" key="1">
    <source>
        <dbReference type="EMBL" id="KAK8880353.1"/>
    </source>
</evidence>
<organism evidence="1 2">
    <name type="scientific">Tritrichomonas musculus</name>
    <dbReference type="NCBI Taxonomy" id="1915356"/>
    <lineage>
        <taxon>Eukaryota</taxon>
        <taxon>Metamonada</taxon>
        <taxon>Parabasalia</taxon>
        <taxon>Tritrichomonadida</taxon>
        <taxon>Tritrichomonadidae</taxon>
        <taxon>Tritrichomonas</taxon>
    </lineage>
</organism>
<evidence type="ECO:0008006" key="3">
    <source>
        <dbReference type="Google" id="ProtNLM"/>
    </source>
</evidence>
<dbReference type="SUPFAM" id="SSF48403">
    <property type="entry name" value="Ankyrin repeat"/>
    <property type="match status" value="1"/>
</dbReference>
<evidence type="ECO:0000313" key="2">
    <source>
        <dbReference type="Proteomes" id="UP001470230"/>
    </source>
</evidence>
<gene>
    <name evidence="1" type="ORF">M9Y10_003020</name>
</gene>
<dbReference type="InterPro" id="IPR036770">
    <property type="entry name" value="Ankyrin_rpt-contain_sf"/>
</dbReference>
<dbReference type="PANTHER" id="PTHR24159:SF5">
    <property type="entry name" value="ANK_REP_REGION DOMAIN-CONTAINING PROTEIN"/>
    <property type="match status" value="1"/>
</dbReference>